<keyword evidence="6" id="KW-1185">Reference proteome</keyword>
<feature type="signal peptide" evidence="3">
    <location>
        <begin position="1"/>
        <end position="28"/>
    </location>
</feature>
<evidence type="ECO:0000256" key="2">
    <source>
        <dbReference type="SAM" id="Coils"/>
    </source>
</evidence>
<sequence length="314" mass="34691">MSRISRVMRVLLALLAAWASMDLCLVSTSNVLLIGNPGTGKSTILNGLIGKPAFRSGVSYGSGLTYQFDKVEEGGIRYMDTPGLSDVTMRQKAADAITEALKQEGTYKIFFVVVLQNGRVRAEDIATMSSVLKAAPINGTDYGLITNQLPPREFKDLQSLPDVAQEVLGSIWCTMPEKATPHVHFLPRDDELEGADDVVKPLPKDCVDFIDMTPGVEIKGEEVKQVQADGYEEQVTQLEQKLSDLLRDKEAMQAQMREAFKGREKETAKAMSKMLGIQRDIFLNMFKAAQPAQRMPDLVKDVALVSLAFKFFAH</sequence>
<feature type="domain" description="AIG1-type G" evidence="4">
    <location>
        <begin position="30"/>
        <end position="131"/>
    </location>
</feature>
<evidence type="ECO:0000313" key="5">
    <source>
        <dbReference type="EMBL" id="CAK9084182.1"/>
    </source>
</evidence>
<keyword evidence="1" id="KW-0547">Nucleotide-binding</keyword>
<feature type="coiled-coil region" evidence="2">
    <location>
        <begin position="221"/>
        <end position="255"/>
    </location>
</feature>
<evidence type="ECO:0000313" key="6">
    <source>
        <dbReference type="Proteomes" id="UP001642484"/>
    </source>
</evidence>
<evidence type="ECO:0000256" key="3">
    <source>
        <dbReference type="SAM" id="SignalP"/>
    </source>
</evidence>
<dbReference type="InterPro" id="IPR006703">
    <property type="entry name" value="G_AIG1"/>
</dbReference>
<keyword evidence="2" id="KW-0175">Coiled coil</keyword>
<dbReference type="Pfam" id="PF04548">
    <property type="entry name" value="AIG1"/>
    <property type="match status" value="1"/>
</dbReference>
<comment type="caution">
    <text evidence="5">The sequence shown here is derived from an EMBL/GenBank/DDBJ whole genome shotgun (WGS) entry which is preliminary data.</text>
</comment>
<feature type="chain" id="PRO_5047086334" description="AIG1-type G domain-containing protein" evidence="3">
    <location>
        <begin position="29"/>
        <end position="314"/>
    </location>
</feature>
<dbReference type="InterPro" id="IPR027417">
    <property type="entry name" value="P-loop_NTPase"/>
</dbReference>
<reference evidence="5 6" key="1">
    <citation type="submission" date="2024-02" db="EMBL/GenBank/DDBJ databases">
        <authorList>
            <person name="Chen Y."/>
            <person name="Shah S."/>
            <person name="Dougan E. K."/>
            <person name="Thang M."/>
            <person name="Chan C."/>
        </authorList>
    </citation>
    <scope>NUCLEOTIDE SEQUENCE [LARGE SCALE GENOMIC DNA]</scope>
</reference>
<name>A0ABP0Q7F5_9DINO</name>
<accession>A0ABP0Q7F5</accession>
<gene>
    <name evidence="5" type="ORF">CCMP2556_LOCUS40981</name>
</gene>
<evidence type="ECO:0000259" key="4">
    <source>
        <dbReference type="Pfam" id="PF04548"/>
    </source>
</evidence>
<proteinExistence type="predicted"/>
<protein>
    <recommendedName>
        <fullName evidence="4">AIG1-type G domain-containing protein</fullName>
    </recommendedName>
</protein>
<dbReference type="Gene3D" id="3.40.50.300">
    <property type="entry name" value="P-loop containing nucleotide triphosphate hydrolases"/>
    <property type="match status" value="1"/>
</dbReference>
<dbReference type="Proteomes" id="UP001642484">
    <property type="component" value="Unassembled WGS sequence"/>
</dbReference>
<evidence type="ECO:0000256" key="1">
    <source>
        <dbReference type="ARBA" id="ARBA00022741"/>
    </source>
</evidence>
<dbReference type="SUPFAM" id="SSF52540">
    <property type="entry name" value="P-loop containing nucleoside triphosphate hydrolases"/>
    <property type="match status" value="1"/>
</dbReference>
<keyword evidence="3" id="KW-0732">Signal</keyword>
<dbReference type="EMBL" id="CAXAMN010024140">
    <property type="protein sequence ID" value="CAK9084182.1"/>
    <property type="molecule type" value="Genomic_DNA"/>
</dbReference>
<organism evidence="5 6">
    <name type="scientific">Durusdinium trenchii</name>
    <dbReference type="NCBI Taxonomy" id="1381693"/>
    <lineage>
        <taxon>Eukaryota</taxon>
        <taxon>Sar</taxon>
        <taxon>Alveolata</taxon>
        <taxon>Dinophyceae</taxon>
        <taxon>Suessiales</taxon>
        <taxon>Symbiodiniaceae</taxon>
        <taxon>Durusdinium</taxon>
    </lineage>
</organism>